<name>A0A2T3JBB4_PHOPO</name>
<organism evidence="2 4">
    <name type="scientific">Photobacterium phosphoreum</name>
    <dbReference type="NCBI Taxonomy" id="659"/>
    <lineage>
        <taxon>Bacteria</taxon>
        <taxon>Pseudomonadati</taxon>
        <taxon>Pseudomonadota</taxon>
        <taxon>Gammaproteobacteria</taxon>
        <taxon>Vibrionales</taxon>
        <taxon>Vibrionaceae</taxon>
        <taxon>Photobacterium</taxon>
    </lineage>
</organism>
<comment type="caution">
    <text evidence="2">The sequence shown here is derived from an EMBL/GenBank/DDBJ whole genome shotgun (WGS) entry which is preliminary data.</text>
</comment>
<dbReference type="Pfam" id="PF07105">
    <property type="entry name" value="DUF1367"/>
    <property type="match status" value="1"/>
</dbReference>
<reference evidence="3 4" key="1">
    <citation type="submission" date="2018-03" db="EMBL/GenBank/DDBJ databases">
        <title>Whole genome sequencing of Histamine producing bacteria.</title>
        <authorList>
            <person name="Butler K."/>
        </authorList>
    </citation>
    <scope>NUCLEOTIDE SEQUENCE [LARGE SCALE GENOMIC DNA]</scope>
    <source>
        <strain evidence="2 4">FS-6.1</strain>
        <strain evidence="1 3">FS-6.2</strain>
    </source>
</reference>
<dbReference type="EMBL" id="PYMO01000039">
    <property type="protein sequence ID" value="PSU19605.1"/>
    <property type="molecule type" value="Genomic_DNA"/>
</dbReference>
<evidence type="ECO:0000313" key="3">
    <source>
        <dbReference type="Proteomes" id="UP000241405"/>
    </source>
</evidence>
<dbReference type="Proteomes" id="UP000241405">
    <property type="component" value="Unassembled WGS sequence"/>
</dbReference>
<accession>A0A2T3JBB4</accession>
<evidence type="ECO:0000313" key="2">
    <source>
        <dbReference type="EMBL" id="PSU46142.1"/>
    </source>
</evidence>
<protein>
    <submittedName>
        <fullName evidence="2">Uncharacterized protein</fullName>
    </submittedName>
</protein>
<keyword evidence="3" id="KW-1185">Reference proteome</keyword>
<dbReference type="EMBL" id="PYMP01000035">
    <property type="protein sequence ID" value="PSU46142.1"/>
    <property type="molecule type" value="Genomic_DNA"/>
</dbReference>
<dbReference type="InterPro" id="IPR009797">
    <property type="entry name" value="DUF1367"/>
</dbReference>
<gene>
    <name evidence="2" type="ORF">C9J18_20985</name>
    <name evidence="1" type="ORF">CTM96_20935</name>
</gene>
<sequence length="69" mass="8005">MAKIALAKTQGGALVPLTYDDKHFIDKKRVRAVLECDFKTLRNPMFHRKYFLTPPKKLTFLIGERNKLA</sequence>
<dbReference type="RefSeq" id="WP_107192058.1">
    <property type="nucleotide sequence ID" value="NZ_PYMN01000071.1"/>
</dbReference>
<dbReference type="AlphaFoldDB" id="A0A2T3JBB4"/>
<evidence type="ECO:0000313" key="4">
    <source>
        <dbReference type="Proteomes" id="UP000241618"/>
    </source>
</evidence>
<proteinExistence type="predicted"/>
<dbReference type="Proteomes" id="UP000241618">
    <property type="component" value="Unassembled WGS sequence"/>
</dbReference>
<evidence type="ECO:0000313" key="1">
    <source>
        <dbReference type="EMBL" id="PSU19605.1"/>
    </source>
</evidence>